<dbReference type="HOGENOM" id="CLU_891912_0_0_1"/>
<proteinExistence type="predicted"/>
<feature type="region of interest" description="Disordered" evidence="1">
    <location>
        <begin position="293"/>
        <end position="312"/>
    </location>
</feature>
<organism evidence="2">
    <name type="scientific">Talaromyces marneffei PM1</name>
    <dbReference type="NCBI Taxonomy" id="1077442"/>
    <lineage>
        <taxon>Eukaryota</taxon>
        <taxon>Fungi</taxon>
        <taxon>Dikarya</taxon>
        <taxon>Ascomycota</taxon>
        <taxon>Pezizomycotina</taxon>
        <taxon>Eurotiomycetes</taxon>
        <taxon>Eurotiomycetidae</taxon>
        <taxon>Eurotiales</taxon>
        <taxon>Trichocomaceae</taxon>
        <taxon>Talaromyces</taxon>
        <taxon>Talaromyces sect. Talaromyces</taxon>
    </lineage>
</organism>
<name>A0A093V3U5_TALMA</name>
<evidence type="ECO:0000313" key="2">
    <source>
        <dbReference type="EMBL" id="KFX41411.1"/>
    </source>
</evidence>
<sequence length="312" mass="33936">MENFTAASNISSPDGCHFALLPHGTSGIDRQSISPGQSPHFGYIPIGLGIETESITGGSSPSASDAGLSYRSWVDDAWSIDNELQPTLFSASTGLENDLVDIQDSSERSFVMPPEECFSLFEEPNGFDEAFGSFCNLSPSACDNLPFRPSEATVEANDECSGFAPVSGAVSPSKCPDDSSKETQNTCYMKQYHESPSINQGPPDIIVTESPSDQGVQPSQSLLRGAMEQTTSLKQPSLVTKPFLQNPIQLHFNDHGKVEFLVRLSLNEVRTQMPMWLDLYWEKDELQKASILAGSRASLPKRKRETGDVTSS</sequence>
<dbReference type="EMBL" id="JPOX01000060">
    <property type="protein sequence ID" value="KFX41411.1"/>
    <property type="molecule type" value="Genomic_DNA"/>
</dbReference>
<protein>
    <submittedName>
        <fullName evidence="2">Uncharacterized protein</fullName>
    </submittedName>
</protein>
<gene>
    <name evidence="2" type="ORF">GQ26_0600170</name>
</gene>
<comment type="caution">
    <text evidence="2">The sequence shown here is derived from an EMBL/GenBank/DDBJ whole genome shotgun (WGS) entry which is preliminary data.</text>
</comment>
<dbReference type="AlphaFoldDB" id="A0A093V3U5"/>
<reference evidence="2" key="1">
    <citation type="journal article" date="2014" name="PLoS Genet.">
        <title>Signature Gene Expression Reveals Novel Clues to the Molecular Mechanisms of Dimorphic Transition in Penicillium marneffei.</title>
        <authorList>
            <person name="Yang E."/>
            <person name="Wang G."/>
            <person name="Cai J."/>
            <person name="Woo P.C."/>
            <person name="Lau S.K."/>
            <person name="Yuen K.-Y."/>
            <person name="Chow W.-N."/>
            <person name="Lin X."/>
        </authorList>
    </citation>
    <scope>NUCLEOTIDE SEQUENCE [LARGE SCALE GENOMIC DNA]</scope>
    <source>
        <strain evidence="2">PM1</strain>
    </source>
</reference>
<evidence type="ECO:0000256" key="1">
    <source>
        <dbReference type="SAM" id="MobiDB-lite"/>
    </source>
</evidence>
<accession>A0A093V3U5</accession>